<comment type="catalytic activity">
    <reaction evidence="1">
        <text>Random endo-hydrolysis of N-acetyl-beta-D-glucosaminide (1-&gt;4)-beta-linkages in chitin and chitodextrins.</text>
        <dbReference type="EC" id="3.2.1.14"/>
    </reaction>
</comment>
<evidence type="ECO:0000313" key="15">
    <source>
        <dbReference type="EMBL" id="KAG6006261.1"/>
    </source>
</evidence>
<evidence type="ECO:0000256" key="6">
    <source>
        <dbReference type="ARBA" id="ARBA00022801"/>
    </source>
</evidence>
<feature type="chain" id="PRO_5040447833" description="chitinase" evidence="13">
    <location>
        <begin position="17"/>
        <end position="435"/>
    </location>
</feature>
<dbReference type="Gene3D" id="3.20.20.80">
    <property type="entry name" value="Glycosidases"/>
    <property type="match status" value="1"/>
</dbReference>
<gene>
    <name evidence="15" type="ORF">E4U43_000471</name>
</gene>
<dbReference type="InterPro" id="IPR029070">
    <property type="entry name" value="Chitinase_insertion_sf"/>
</dbReference>
<dbReference type="InterPro" id="IPR017853">
    <property type="entry name" value="GH"/>
</dbReference>
<evidence type="ECO:0000259" key="14">
    <source>
        <dbReference type="PROSITE" id="PS51910"/>
    </source>
</evidence>
<dbReference type="GO" id="GO:0008061">
    <property type="term" value="F:chitin binding"/>
    <property type="evidence" value="ECO:0007669"/>
    <property type="project" value="InterPro"/>
</dbReference>
<evidence type="ECO:0000313" key="16">
    <source>
        <dbReference type="Proteomes" id="UP000748025"/>
    </source>
</evidence>
<dbReference type="SUPFAM" id="SSF51445">
    <property type="entry name" value="(Trans)glycosidases"/>
    <property type="match status" value="1"/>
</dbReference>
<dbReference type="SMART" id="SM00636">
    <property type="entry name" value="Glyco_18"/>
    <property type="match status" value="1"/>
</dbReference>
<keyword evidence="11" id="KW-0624">Polysaccharide degradation</keyword>
<comment type="subcellular location">
    <subcellularLocation>
        <location evidence="2">Secreted</location>
    </subcellularLocation>
</comment>
<dbReference type="PANTHER" id="PTHR11177:SF317">
    <property type="entry name" value="CHITINASE 12-RELATED"/>
    <property type="match status" value="1"/>
</dbReference>
<evidence type="ECO:0000256" key="5">
    <source>
        <dbReference type="ARBA" id="ARBA00022525"/>
    </source>
</evidence>
<dbReference type="PROSITE" id="PS51910">
    <property type="entry name" value="GH18_2"/>
    <property type="match status" value="1"/>
</dbReference>
<dbReference type="InterPro" id="IPR050314">
    <property type="entry name" value="Glycosyl_Hydrlase_18"/>
</dbReference>
<keyword evidence="9" id="KW-0119">Carbohydrate metabolism</keyword>
<evidence type="ECO:0000256" key="11">
    <source>
        <dbReference type="ARBA" id="ARBA00023326"/>
    </source>
</evidence>
<evidence type="ECO:0000256" key="2">
    <source>
        <dbReference type="ARBA" id="ARBA00004613"/>
    </source>
</evidence>
<dbReference type="CDD" id="cd06548">
    <property type="entry name" value="GH18_chitinase"/>
    <property type="match status" value="1"/>
</dbReference>
<keyword evidence="10 12" id="KW-0326">Glycosidase</keyword>
<accession>A0A9P7N9I8</accession>
<dbReference type="OrthoDB" id="76388at2759"/>
<comment type="similarity">
    <text evidence="3">Belongs to the glycosyl hydrolase 18 family. Chitinase class V subfamily.</text>
</comment>
<keyword evidence="16" id="KW-1185">Reference proteome</keyword>
<dbReference type="EC" id="3.2.1.14" evidence="4"/>
<evidence type="ECO:0000256" key="3">
    <source>
        <dbReference type="ARBA" id="ARBA00008682"/>
    </source>
</evidence>
<dbReference type="SUPFAM" id="SSF54556">
    <property type="entry name" value="Chitinase insertion domain"/>
    <property type="match status" value="1"/>
</dbReference>
<dbReference type="GO" id="GO:0008843">
    <property type="term" value="F:endochitinase activity"/>
    <property type="evidence" value="ECO:0007669"/>
    <property type="project" value="UniProtKB-EC"/>
</dbReference>
<dbReference type="InterPro" id="IPR001223">
    <property type="entry name" value="Glyco_hydro18_cat"/>
</dbReference>
<dbReference type="GO" id="GO:0000272">
    <property type="term" value="P:polysaccharide catabolic process"/>
    <property type="evidence" value="ECO:0007669"/>
    <property type="project" value="UniProtKB-KW"/>
</dbReference>
<evidence type="ECO:0000256" key="7">
    <source>
        <dbReference type="ARBA" id="ARBA00023024"/>
    </source>
</evidence>
<dbReference type="Gene3D" id="3.10.50.10">
    <property type="match status" value="1"/>
</dbReference>
<evidence type="ECO:0000256" key="1">
    <source>
        <dbReference type="ARBA" id="ARBA00000822"/>
    </source>
</evidence>
<keyword evidence="7" id="KW-0146">Chitin degradation</keyword>
<evidence type="ECO:0000256" key="9">
    <source>
        <dbReference type="ARBA" id="ARBA00023277"/>
    </source>
</evidence>
<dbReference type="GO" id="GO:0005576">
    <property type="term" value="C:extracellular region"/>
    <property type="evidence" value="ECO:0007669"/>
    <property type="project" value="UniProtKB-SubCell"/>
</dbReference>
<proteinExistence type="inferred from homology"/>
<evidence type="ECO:0000256" key="4">
    <source>
        <dbReference type="ARBA" id="ARBA00012729"/>
    </source>
</evidence>
<keyword evidence="8" id="KW-0843">Virulence</keyword>
<dbReference type="EMBL" id="SRPW01001141">
    <property type="protein sequence ID" value="KAG6006261.1"/>
    <property type="molecule type" value="Genomic_DNA"/>
</dbReference>
<organism evidence="15 16">
    <name type="scientific">Claviceps pusilla</name>
    <dbReference type="NCBI Taxonomy" id="123648"/>
    <lineage>
        <taxon>Eukaryota</taxon>
        <taxon>Fungi</taxon>
        <taxon>Dikarya</taxon>
        <taxon>Ascomycota</taxon>
        <taxon>Pezizomycotina</taxon>
        <taxon>Sordariomycetes</taxon>
        <taxon>Hypocreomycetidae</taxon>
        <taxon>Hypocreales</taxon>
        <taxon>Clavicipitaceae</taxon>
        <taxon>Claviceps</taxon>
    </lineage>
</organism>
<dbReference type="Pfam" id="PF00704">
    <property type="entry name" value="Glyco_hydro_18"/>
    <property type="match status" value="1"/>
</dbReference>
<feature type="domain" description="GH18" evidence="14">
    <location>
        <begin position="40"/>
        <end position="410"/>
    </location>
</feature>
<keyword evidence="5" id="KW-0964">Secreted</keyword>
<evidence type="ECO:0000256" key="10">
    <source>
        <dbReference type="ARBA" id="ARBA00023295"/>
    </source>
</evidence>
<name>A0A9P7N9I8_9HYPO</name>
<sequence length="435" mass="48406">MHLFSSLSWLAVGASAVSFNNPSKSNVGPRSADWDHQSAPKAVGYYGNWDIYGAKFFVNDIPASQLTHLAYAFANVDNKTGEVILSDTYADLQYAYPGDKTNSSGTNVYGNIKQMFLLKKKYRNLKTTLSVGGWSYRVNFPPMLAQDNTRDAFVKSAIKLISDLGFDGIDIDYEYVDGSEQAAQMVDLLKRLRKALDDLKDVLKAENPFILSYSSPAGKTHYTQLDFQNMTPYLDFYNFMAVDYMGPGFSNNSGYLDNLFKDKKNPNATDFDTQSAIHYYLHEAKVPSRKIVLQNPLYGRSFNGTTGIGKPFIDAGSLGSLGAAGTWRYKDLPVPGYNFTVVNDLKVVGSYSFDACKQYLINHDTPEIARLKVSYVKKMKLGGTAWWEVSQDRTDDGSLISAAVNAYGGPGALEQRQNNLNYPTSKYDNIRKGMN</sequence>
<evidence type="ECO:0000256" key="8">
    <source>
        <dbReference type="ARBA" id="ARBA00023026"/>
    </source>
</evidence>
<dbReference type="GO" id="GO:0006032">
    <property type="term" value="P:chitin catabolic process"/>
    <property type="evidence" value="ECO:0007669"/>
    <property type="project" value="UniProtKB-KW"/>
</dbReference>
<feature type="signal peptide" evidence="13">
    <location>
        <begin position="1"/>
        <end position="16"/>
    </location>
</feature>
<dbReference type="PROSITE" id="PS01095">
    <property type="entry name" value="GH18_1"/>
    <property type="match status" value="1"/>
</dbReference>
<dbReference type="PANTHER" id="PTHR11177">
    <property type="entry name" value="CHITINASE"/>
    <property type="match status" value="1"/>
</dbReference>
<comment type="caution">
    <text evidence="15">The sequence shown here is derived from an EMBL/GenBank/DDBJ whole genome shotgun (WGS) entry which is preliminary data.</text>
</comment>
<keyword evidence="13" id="KW-0732">Signal</keyword>
<dbReference type="InterPro" id="IPR011583">
    <property type="entry name" value="Chitinase_II/V-like_cat"/>
</dbReference>
<dbReference type="AlphaFoldDB" id="A0A9P7N9I8"/>
<evidence type="ECO:0000256" key="12">
    <source>
        <dbReference type="RuleBase" id="RU000489"/>
    </source>
</evidence>
<evidence type="ECO:0000256" key="13">
    <source>
        <dbReference type="SAM" id="SignalP"/>
    </source>
</evidence>
<reference evidence="15" key="1">
    <citation type="journal article" date="2020" name="bioRxiv">
        <title>Whole genome comparisons of ergot fungi reveals the divergence and evolution of species within the genus Claviceps are the result of varying mechanisms driving genome evolution and host range expansion.</title>
        <authorList>
            <person name="Wyka S.A."/>
            <person name="Mondo S.J."/>
            <person name="Liu M."/>
            <person name="Dettman J."/>
            <person name="Nalam V."/>
            <person name="Broders K.D."/>
        </authorList>
    </citation>
    <scope>NUCLEOTIDE SEQUENCE</scope>
    <source>
        <strain evidence="15">CCC 602</strain>
    </source>
</reference>
<dbReference type="InterPro" id="IPR001579">
    <property type="entry name" value="Glyco_hydro_18_chit_AS"/>
</dbReference>
<keyword evidence="6 12" id="KW-0378">Hydrolase</keyword>
<dbReference type="Proteomes" id="UP000748025">
    <property type="component" value="Unassembled WGS sequence"/>
</dbReference>
<protein>
    <recommendedName>
        <fullName evidence="4">chitinase</fullName>
        <ecNumber evidence="4">3.2.1.14</ecNumber>
    </recommendedName>
</protein>